<keyword evidence="2" id="KW-1185">Reference proteome</keyword>
<dbReference type="EMBL" id="BGPR01005994">
    <property type="protein sequence ID" value="GBN15184.1"/>
    <property type="molecule type" value="Genomic_DNA"/>
</dbReference>
<name>A0A4Y2LKX2_ARAVE</name>
<comment type="caution">
    <text evidence="1">The sequence shown here is derived from an EMBL/GenBank/DDBJ whole genome shotgun (WGS) entry which is preliminary data.</text>
</comment>
<protein>
    <submittedName>
        <fullName evidence="1">Uncharacterized protein</fullName>
    </submittedName>
</protein>
<gene>
    <name evidence="1" type="ORF">AVEN_117111_1</name>
</gene>
<accession>A0A4Y2LKX2</accession>
<reference evidence="1 2" key="1">
    <citation type="journal article" date="2019" name="Sci. Rep.">
        <title>Orb-weaving spider Araneus ventricosus genome elucidates the spidroin gene catalogue.</title>
        <authorList>
            <person name="Kono N."/>
            <person name="Nakamura H."/>
            <person name="Ohtoshi R."/>
            <person name="Moran D.A.P."/>
            <person name="Shinohara A."/>
            <person name="Yoshida Y."/>
            <person name="Fujiwara M."/>
            <person name="Mori M."/>
            <person name="Tomita M."/>
            <person name="Arakawa K."/>
        </authorList>
    </citation>
    <scope>NUCLEOTIDE SEQUENCE [LARGE SCALE GENOMIC DNA]</scope>
</reference>
<evidence type="ECO:0000313" key="2">
    <source>
        <dbReference type="Proteomes" id="UP000499080"/>
    </source>
</evidence>
<dbReference type="AlphaFoldDB" id="A0A4Y2LKX2"/>
<proteinExistence type="predicted"/>
<evidence type="ECO:0000313" key="1">
    <source>
        <dbReference type="EMBL" id="GBN15184.1"/>
    </source>
</evidence>
<dbReference type="OrthoDB" id="10347788at2759"/>
<dbReference type="Proteomes" id="UP000499080">
    <property type="component" value="Unassembled WGS sequence"/>
</dbReference>
<sequence>MTEKIKNDMATFQSFVPFLGQWRNFERKEPRSPEVRQGWQEVIQPKRMPPEDDNYSGKYPQLFPKIQLQKINKMAKLWISSLPNRFGRGSPLIYIILLFDLQKICVFYPYQDRSGV</sequence>
<organism evidence="1 2">
    <name type="scientific">Araneus ventricosus</name>
    <name type="common">Orbweaver spider</name>
    <name type="synonym">Epeira ventricosa</name>
    <dbReference type="NCBI Taxonomy" id="182803"/>
    <lineage>
        <taxon>Eukaryota</taxon>
        <taxon>Metazoa</taxon>
        <taxon>Ecdysozoa</taxon>
        <taxon>Arthropoda</taxon>
        <taxon>Chelicerata</taxon>
        <taxon>Arachnida</taxon>
        <taxon>Araneae</taxon>
        <taxon>Araneomorphae</taxon>
        <taxon>Entelegynae</taxon>
        <taxon>Araneoidea</taxon>
        <taxon>Araneidae</taxon>
        <taxon>Araneus</taxon>
    </lineage>
</organism>